<evidence type="ECO:0000313" key="1">
    <source>
        <dbReference type="EMBL" id="KZV45787.1"/>
    </source>
</evidence>
<protein>
    <submittedName>
        <fullName evidence="1">Spindle pole body component 110-like</fullName>
    </submittedName>
</protein>
<reference evidence="1 2" key="1">
    <citation type="journal article" date="2015" name="Proc. Natl. Acad. Sci. U.S.A.">
        <title>The resurrection genome of Boea hygrometrica: A blueprint for survival of dehydration.</title>
        <authorList>
            <person name="Xiao L."/>
            <person name="Yang G."/>
            <person name="Zhang L."/>
            <person name="Yang X."/>
            <person name="Zhao S."/>
            <person name="Ji Z."/>
            <person name="Zhou Q."/>
            <person name="Hu M."/>
            <person name="Wang Y."/>
            <person name="Chen M."/>
            <person name="Xu Y."/>
            <person name="Jin H."/>
            <person name="Xiao X."/>
            <person name="Hu G."/>
            <person name="Bao F."/>
            <person name="Hu Y."/>
            <person name="Wan P."/>
            <person name="Li L."/>
            <person name="Deng X."/>
            <person name="Kuang T."/>
            <person name="Xiang C."/>
            <person name="Zhu J.K."/>
            <person name="Oliver M.J."/>
            <person name="He Y."/>
        </authorList>
    </citation>
    <scope>NUCLEOTIDE SEQUENCE [LARGE SCALE GENOMIC DNA]</scope>
    <source>
        <strain evidence="2">cv. XS01</strain>
    </source>
</reference>
<evidence type="ECO:0000313" key="2">
    <source>
        <dbReference type="Proteomes" id="UP000250235"/>
    </source>
</evidence>
<proteinExistence type="predicted"/>
<dbReference type="AlphaFoldDB" id="A0A2Z7CIP0"/>
<sequence length="92" mass="10252">MLNDNQRLDDIISFWTRSSVSLDKLHGAMNSSGDKYILGYDGNNSSTEETSCTPQLARTKLQTMNFVKSSMGQPVEAQSVEENIVAKPPIWQ</sequence>
<keyword evidence="2" id="KW-1185">Reference proteome</keyword>
<accession>A0A2Z7CIP0</accession>
<dbReference type="Proteomes" id="UP000250235">
    <property type="component" value="Unassembled WGS sequence"/>
</dbReference>
<gene>
    <name evidence="1" type="ORF">F511_39556</name>
</gene>
<organism evidence="1 2">
    <name type="scientific">Dorcoceras hygrometricum</name>
    <dbReference type="NCBI Taxonomy" id="472368"/>
    <lineage>
        <taxon>Eukaryota</taxon>
        <taxon>Viridiplantae</taxon>
        <taxon>Streptophyta</taxon>
        <taxon>Embryophyta</taxon>
        <taxon>Tracheophyta</taxon>
        <taxon>Spermatophyta</taxon>
        <taxon>Magnoliopsida</taxon>
        <taxon>eudicotyledons</taxon>
        <taxon>Gunneridae</taxon>
        <taxon>Pentapetalae</taxon>
        <taxon>asterids</taxon>
        <taxon>lamiids</taxon>
        <taxon>Lamiales</taxon>
        <taxon>Gesneriaceae</taxon>
        <taxon>Didymocarpoideae</taxon>
        <taxon>Trichosporeae</taxon>
        <taxon>Loxocarpinae</taxon>
        <taxon>Dorcoceras</taxon>
    </lineage>
</organism>
<name>A0A2Z7CIP0_9LAMI</name>
<dbReference type="EMBL" id="KQ995809">
    <property type="protein sequence ID" value="KZV45787.1"/>
    <property type="molecule type" value="Genomic_DNA"/>
</dbReference>